<dbReference type="EMBL" id="AMZH03007015">
    <property type="protein sequence ID" value="RRT62363.1"/>
    <property type="molecule type" value="Genomic_DNA"/>
</dbReference>
<evidence type="ECO:0000256" key="1">
    <source>
        <dbReference type="SAM" id="MobiDB-lite"/>
    </source>
</evidence>
<reference evidence="2 3" key="1">
    <citation type="journal article" date="2014" name="Agronomy (Basel)">
        <title>A Draft Genome Sequence for Ensete ventricosum, the Drought-Tolerant Tree Against Hunger.</title>
        <authorList>
            <person name="Harrison J."/>
            <person name="Moore K.A."/>
            <person name="Paszkiewicz K."/>
            <person name="Jones T."/>
            <person name="Grant M."/>
            <person name="Ambacheew D."/>
            <person name="Muzemil S."/>
            <person name="Studholme D.J."/>
        </authorList>
    </citation>
    <scope>NUCLEOTIDE SEQUENCE [LARGE SCALE GENOMIC DNA]</scope>
</reference>
<protein>
    <submittedName>
        <fullName evidence="2">Uncharacterized protein</fullName>
    </submittedName>
</protein>
<gene>
    <name evidence="2" type="ORF">B296_00023654</name>
</gene>
<feature type="compositionally biased region" description="Basic and acidic residues" evidence="1">
    <location>
        <begin position="24"/>
        <end position="33"/>
    </location>
</feature>
<evidence type="ECO:0000313" key="3">
    <source>
        <dbReference type="Proteomes" id="UP000287651"/>
    </source>
</evidence>
<dbReference type="AlphaFoldDB" id="A0A426ZEH3"/>
<comment type="caution">
    <text evidence="2">The sequence shown here is derived from an EMBL/GenBank/DDBJ whole genome shotgun (WGS) entry which is preliminary data.</text>
</comment>
<feature type="region of interest" description="Disordered" evidence="1">
    <location>
        <begin position="1"/>
        <end position="71"/>
    </location>
</feature>
<sequence length="86" mass="9632">MTHHRPITTADAGSQEQDAPTTRAMREPHEEISGSRFVGGSEAKTGRFWPPERAASDGRQTKRRPAPSLLHECHVQTIAHRVHRNT</sequence>
<evidence type="ECO:0000313" key="2">
    <source>
        <dbReference type="EMBL" id="RRT62363.1"/>
    </source>
</evidence>
<organism evidence="2 3">
    <name type="scientific">Ensete ventricosum</name>
    <name type="common">Abyssinian banana</name>
    <name type="synonym">Musa ensete</name>
    <dbReference type="NCBI Taxonomy" id="4639"/>
    <lineage>
        <taxon>Eukaryota</taxon>
        <taxon>Viridiplantae</taxon>
        <taxon>Streptophyta</taxon>
        <taxon>Embryophyta</taxon>
        <taxon>Tracheophyta</taxon>
        <taxon>Spermatophyta</taxon>
        <taxon>Magnoliopsida</taxon>
        <taxon>Liliopsida</taxon>
        <taxon>Zingiberales</taxon>
        <taxon>Musaceae</taxon>
        <taxon>Ensete</taxon>
    </lineage>
</organism>
<dbReference type="Proteomes" id="UP000287651">
    <property type="component" value="Unassembled WGS sequence"/>
</dbReference>
<accession>A0A426ZEH3</accession>
<name>A0A426ZEH3_ENSVE</name>
<proteinExistence type="predicted"/>
<feature type="compositionally biased region" description="Polar residues" evidence="1">
    <location>
        <begin position="11"/>
        <end position="20"/>
    </location>
</feature>